<dbReference type="OrthoDB" id="3896938at2"/>
<name>A0A1M5NMR3_9BACT</name>
<keyword evidence="2" id="KW-0808">Transferase</keyword>
<dbReference type="CDD" id="cd02440">
    <property type="entry name" value="AdoMet_MTases"/>
    <property type="match status" value="1"/>
</dbReference>
<dbReference type="InterPro" id="IPR029063">
    <property type="entry name" value="SAM-dependent_MTases_sf"/>
</dbReference>
<dbReference type="PANTHER" id="PTHR42912:SF93">
    <property type="entry name" value="N6-ADENOSINE-METHYLTRANSFERASE TMT1A"/>
    <property type="match status" value="1"/>
</dbReference>
<dbReference type="GO" id="GO:0032259">
    <property type="term" value="P:methylation"/>
    <property type="evidence" value="ECO:0007669"/>
    <property type="project" value="UniProtKB-KW"/>
</dbReference>
<sequence length="258" mass="29620">MAKVYTTEITSEEIVSDNPIHQRLFKAYVVAQDYVEGDVLEVGCGEGRGVGTLIEKARTFTAVDKIKPLIDQLQQKHPSGKFISMNIPPLNGLQDNAYDRIFSFQVIEHIEDDFLFLKEIHRVLKPGGTALVTTPNRKMSLSRNPWHIREYLPQELKALAAKIFSSVEMRGITGNDKVMTYYAENKKSVERITWFDIFNLQYRLPASLLRIPYEILNRWNRNKLQSTDNTLVTNIHHSDYVVVNDASEALDLLLIVRK</sequence>
<accession>A0A1M5NMR3</accession>
<dbReference type="STRING" id="947013.SAMN04488109_2401"/>
<dbReference type="RefSeq" id="WP_073133940.1">
    <property type="nucleotide sequence ID" value="NZ_FQWQ01000001.1"/>
</dbReference>
<dbReference type="Proteomes" id="UP000184212">
    <property type="component" value="Unassembled WGS sequence"/>
</dbReference>
<dbReference type="PANTHER" id="PTHR42912">
    <property type="entry name" value="METHYLTRANSFERASE"/>
    <property type="match status" value="1"/>
</dbReference>
<evidence type="ECO:0000313" key="3">
    <source>
        <dbReference type="Proteomes" id="UP000184212"/>
    </source>
</evidence>
<dbReference type="InterPro" id="IPR013216">
    <property type="entry name" value="Methyltransf_11"/>
</dbReference>
<proteinExistence type="predicted"/>
<protein>
    <submittedName>
        <fullName evidence="2">Methyltransferase domain-containing protein</fullName>
    </submittedName>
</protein>
<organism evidence="2 3">
    <name type="scientific">Chryseolinea serpens</name>
    <dbReference type="NCBI Taxonomy" id="947013"/>
    <lineage>
        <taxon>Bacteria</taxon>
        <taxon>Pseudomonadati</taxon>
        <taxon>Bacteroidota</taxon>
        <taxon>Cytophagia</taxon>
        <taxon>Cytophagales</taxon>
        <taxon>Fulvivirgaceae</taxon>
        <taxon>Chryseolinea</taxon>
    </lineage>
</organism>
<evidence type="ECO:0000313" key="2">
    <source>
        <dbReference type="EMBL" id="SHG90233.1"/>
    </source>
</evidence>
<dbReference type="SUPFAM" id="SSF53335">
    <property type="entry name" value="S-adenosyl-L-methionine-dependent methyltransferases"/>
    <property type="match status" value="1"/>
</dbReference>
<keyword evidence="2" id="KW-0489">Methyltransferase</keyword>
<dbReference type="Gene3D" id="3.40.50.150">
    <property type="entry name" value="Vaccinia Virus protein VP39"/>
    <property type="match status" value="1"/>
</dbReference>
<keyword evidence="3" id="KW-1185">Reference proteome</keyword>
<gene>
    <name evidence="2" type="ORF">SAMN04488109_2401</name>
</gene>
<evidence type="ECO:0000259" key="1">
    <source>
        <dbReference type="Pfam" id="PF08241"/>
    </source>
</evidence>
<dbReference type="EMBL" id="FQWQ01000001">
    <property type="protein sequence ID" value="SHG90233.1"/>
    <property type="molecule type" value="Genomic_DNA"/>
</dbReference>
<dbReference type="GO" id="GO:0008757">
    <property type="term" value="F:S-adenosylmethionine-dependent methyltransferase activity"/>
    <property type="evidence" value="ECO:0007669"/>
    <property type="project" value="InterPro"/>
</dbReference>
<feature type="domain" description="Methyltransferase type 11" evidence="1">
    <location>
        <begin position="40"/>
        <end position="131"/>
    </location>
</feature>
<dbReference type="InterPro" id="IPR050508">
    <property type="entry name" value="Methyltransf_Superfamily"/>
</dbReference>
<reference evidence="2 3" key="1">
    <citation type="submission" date="2016-11" db="EMBL/GenBank/DDBJ databases">
        <authorList>
            <person name="Jaros S."/>
            <person name="Januszkiewicz K."/>
            <person name="Wedrychowicz H."/>
        </authorList>
    </citation>
    <scope>NUCLEOTIDE SEQUENCE [LARGE SCALE GENOMIC DNA]</scope>
    <source>
        <strain evidence="2 3">DSM 24574</strain>
    </source>
</reference>
<dbReference type="Pfam" id="PF08241">
    <property type="entry name" value="Methyltransf_11"/>
    <property type="match status" value="1"/>
</dbReference>
<dbReference type="AlphaFoldDB" id="A0A1M5NMR3"/>